<dbReference type="InterPro" id="IPR036397">
    <property type="entry name" value="RNaseH_sf"/>
</dbReference>
<dbReference type="InterPro" id="IPR002156">
    <property type="entry name" value="RNaseH_domain"/>
</dbReference>
<dbReference type="Gene3D" id="3.30.420.10">
    <property type="entry name" value="Ribonuclease H-like superfamily/Ribonuclease H"/>
    <property type="match status" value="1"/>
</dbReference>
<evidence type="ECO:0000313" key="2">
    <source>
        <dbReference type="EMBL" id="KAL0345609.1"/>
    </source>
</evidence>
<dbReference type="InterPro" id="IPR012337">
    <property type="entry name" value="RNaseH-like_sf"/>
</dbReference>
<evidence type="ECO:0000259" key="1">
    <source>
        <dbReference type="Pfam" id="PF13456"/>
    </source>
</evidence>
<name>A0AAW2NSP5_SESRA</name>
<reference evidence="2" key="1">
    <citation type="submission" date="2020-06" db="EMBL/GenBank/DDBJ databases">
        <authorList>
            <person name="Li T."/>
            <person name="Hu X."/>
            <person name="Zhang T."/>
            <person name="Song X."/>
            <person name="Zhang H."/>
            <person name="Dai N."/>
            <person name="Sheng W."/>
            <person name="Hou X."/>
            <person name="Wei L."/>
        </authorList>
    </citation>
    <scope>NUCLEOTIDE SEQUENCE</scope>
    <source>
        <strain evidence="2">G02</strain>
        <tissue evidence="2">Leaf</tissue>
    </source>
</reference>
<dbReference type="GO" id="GO:0004523">
    <property type="term" value="F:RNA-DNA hybrid ribonuclease activity"/>
    <property type="evidence" value="ECO:0007669"/>
    <property type="project" value="InterPro"/>
</dbReference>
<dbReference type="GO" id="GO:0003676">
    <property type="term" value="F:nucleic acid binding"/>
    <property type="evidence" value="ECO:0007669"/>
    <property type="project" value="InterPro"/>
</dbReference>
<dbReference type="Pfam" id="PF13456">
    <property type="entry name" value="RVT_3"/>
    <property type="match status" value="1"/>
</dbReference>
<gene>
    <name evidence="2" type="ORF">Sradi_4392200</name>
</gene>
<accession>A0AAW2NSP5</accession>
<organism evidence="2">
    <name type="scientific">Sesamum radiatum</name>
    <name type="common">Black benniseed</name>
    <dbReference type="NCBI Taxonomy" id="300843"/>
    <lineage>
        <taxon>Eukaryota</taxon>
        <taxon>Viridiplantae</taxon>
        <taxon>Streptophyta</taxon>
        <taxon>Embryophyta</taxon>
        <taxon>Tracheophyta</taxon>
        <taxon>Spermatophyta</taxon>
        <taxon>Magnoliopsida</taxon>
        <taxon>eudicotyledons</taxon>
        <taxon>Gunneridae</taxon>
        <taxon>Pentapetalae</taxon>
        <taxon>asterids</taxon>
        <taxon>lamiids</taxon>
        <taxon>Lamiales</taxon>
        <taxon>Pedaliaceae</taxon>
        <taxon>Sesamum</taxon>
    </lineage>
</organism>
<proteinExistence type="predicted"/>
<dbReference type="PANTHER" id="PTHR48475">
    <property type="entry name" value="RIBONUCLEASE H"/>
    <property type="match status" value="1"/>
</dbReference>
<dbReference type="AlphaFoldDB" id="A0AAW2NSP5"/>
<feature type="domain" description="RNase H type-1" evidence="1">
    <location>
        <begin position="23"/>
        <end position="96"/>
    </location>
</feature>
<comment type="caution">
    <text evidence="2">The sequence shown here is derived from an EMBL/GenBank/DDBJ whole genome shotgun (WGS) entry which is preliminary data.</text>
</comment>
<dbReference type="SUPFAM" id="SSF53098">
    <property type="entry name" value="Ribonuclease H-like"/>
    <property type="match status" value="1"/>
</dbReference>
<reference evidence="2" key="2">
    <citation type="journal article" date="2024" name="Plant">
        <title>Genomic evolution and insights into agronomic trait innovations of Sesamum species.</title>
        <authorList>
            <person name="Miao H."/>
            <person name="Wang L."/>
            <person name="Qu L."/>
            <person name="Liu H."/>
            <person name="Sun Y."/>
            <person name="Le M."/>
            <person name="Wang Q."/>
            <person name="Wei S."/>
            <person name="Zheng Y."/>
            <person name="Lin W."/>
            <person name="Duan Y."/>
            <person name="Cao H."/>
            <person name="Xiong S."/>
            <person name="Wang X."/>
            <person name="Wei L."/>
            <person name="Li C."/>
            <person name="Ma Q."/>
            <person name="Ju M."/>
            <person name="Zhao R."/>
            <person name="Li G."/>
            <person name="Mu C."/>
            <person name="Tian Q."/>
            <person name="Mei H."/>
            <person name="Zhang T."/>
            <person name="Gao T."/>
            <person name="Zhang H."/>
        </authorList>
    </citation>
    <scope>NUCLEOTIDE SEQUENCE</scope>
    <source>
        <strain evidence="2">G02</strain>
    </source>
</reference>
<protein>
    <recommendedName>
        <fullName evidence="1">RNase H type-1 domain-containing protein</fullName>
    </recommendedName>
</protein>
<dbReference type="EMBL" id="JACGWJ010000019">
    <property type="protein sequence ID" value="KAL0345609.1"/>
    <property type="molecule type" value="Genomic_DNA"/>
</dbReference>
<dbReference type="PANTHER" id="PTHR48475:SF2">
    <property type="entry name" value="RIBONUCLEASE H"/>
    <property type="match status" value="1"/>
</dbReference>
<sequence>MKHDTHRMDAIFSASLNGTPDAHSRGIKMALDVGARNLIAYFDPQLVTNQVGDTYDVKEDRMKEYLKEIIELNNRLKSFQLYQIPRKENTKLDYLAPWPTP</sequence>